<feature type="transmembrane region" description="Helical" evidence="16">
    <location>
        <begin position="175"/>
        <end position="192"/>
    </location>
</feature>
<keyword evidence="15 16" id="KW-0739">Sodium transport</keyword>
<dbReference type="NCBIfam" id="TIGR01937">
    <property type="entry name" value="nqrB"/>
    <property type="match status" value="1"/>
</dbReference>
<comment type="cofactor">
    <cofactor evidence="16">
        <name>FMN</name>
        <dbReference type="ChEBI" id="CHEBI:58210"/>
    </cofactor>
</comment>
<name>A0A6S6S9G5_9BACT</name>
<feature type="transmembrane region" description="Helical" evidence="16">
    <location>
        <begin position="94"/>
        <end position="121"/>
    </location>
</feature>
<keyword evidence="3" id="KW-0997">Cell inner membrane</keyword>
<keyword evidence="8 16" id="KW-1278">Translocase</keyword>
<gene>
    <name evidence="16" type="primary">nqrB</name>
    <name evidence="17" type="ORF">HELGO_WM29037</name>
</gene>
<feature type="transmembrane region" description="Helical" evidence="16">
    <location>
        <begin position="384"/>
        <end position="404"/>
    </location>
</feature>
<evidence type="ECO:0000256" key="12">
    <source>
        <dbReference type="ARBA" id="ARBA00023065"/>
    </source>
</evidence>
<dbReference type="EC" id="7.2.1.1" evidence="16"/>
<keyword evidence="2 16" id="KW-1003">Cell membrane</keyword>
<accession>A0A6S6S9G5</accession>
<evidence type="ECO:0000256" key="3">
    <source>
        <dbReference type="ARBA" id="ARBA00022519"/>
    </source>
</evidence>
<evidence type="ECO:0000256" key="16">
    <source>
        <dbReference type="HAMAP-Rule" id="MF_00426"/>
    </source>
</evidence>
<organism evidence="17">
    <name type="scientific">uncultured Aureispira sp</name>
    <dbReference type="NCBI Taxonomy" id="1331704"/>
    <lineage>
        <taxon>Bacteria</taxon>
        <taxon>Pseudomonadati</taxon>
        <taxon>Bacteroidota</taxon>
        <taxon>Saprospiria</taxon>
        <taxon>Saprospirales</taxon>
        <taxon>Saprospiraceae</taxon>
        <taxon>Aureispira</taxon>
        <taxon>environmental samples</taxon>
    </lineage>
</organism>
<feature type="transmembrane region" description="Helical" evidence="16">
    <location>
        <begin position="328"/>
        <end position="348"/>
    </location>
</feature>
<sequence length="418" mass="45944">MGLFDVDFWKKIEPSKDKKFAHGLYDGVFTLFFKPNEVNHAGRTHIKGPMDLKRLMIHVVIALQVCYIIGSYNIGHQHFLALGEHTGVLDAVHLKLVIGLMSILPLFIVSNLVGLGIEFYFASKKGHPIEEGYLVTGALIPLIMPPDVPLWMLALSIIFAVLLAKEAFGGTGMNVVNIALMARAFIFFAYPTEISGDGPWVSAISLDDGVVDYSFLHMMFNGLFESLGWSTFINGQPLLESFTGATPLVLARTGGWEAVTEVYSSTAMFVGGIPGCVGETSKLAIIIGIAILLLTRVASWRIMFSMALGVAVTGMLFNAWGFNSYMDVPWYNHFLMGGLMFALAFMATDPVTACGTNTGKWIYGFLIGFFGMVIRVMNPAYAEGWMLAILLMNVFAPTIDFYVVDANINRRLKRAKAK</sequence>
<keyword evidence="12 16" id="KW-0406">Ion transport</keyword>
<evidence type="ECO:0000256" key="11">
    <source>
        <dbReference type="ARBA" id="ARBA00023053"/>
    </source>
</evidence>
<evidence type="ECO:0000313" key="17">
    <source>
        <dbReference type="EMBL" id="CAA6799253.1"/>
    </source>
</evidence>
<dbReference type="GO" id="GO:0006814">
    <property type="term" value="P:sodium ion transport"/>
    <property type="evidence" value="ECO:0007669"/>
    <property type="project" value="UniProtKB-UniRule"/>
</dbReference>
<evidence type="ECO:0000256" key="5">
    <source>
        <dbReference type="ARBA" id="ARBA00022630"/>
    </source>
</evidence>
<dbReference type="AlphaFoldDB" id="A0A6S6S9G5"/>
<feature type="transmembrane region" description="Helical" evidence="16">
    <location>
        <begin position="360"/>
        <end position="378"/>
    </location>
</feature>
<evidence type="ECO:0000256" key="13">
    <source>
        <dbReference type="ARBA" id="ARBA00023075"/>
    </source>
</evidence>
<keyword evidence="11 16" id="KW-0915">Sodium</keyword>
<feature type="transmembrane region" description="Helical" evidence="16">
    <location>
        <begin position="150"/>
        <end position="168"/>
    </location>
</feature>
<feature type="modified residue" description="FMN phosphoryl threonine" evidence="16">
    <location>
        <position position="246"/>
    </location>
</feature>
<evidence type="ECO:0000256" key="8">
    <source>
        <dbReference type="ARBA" id="ARBA00022967"/>
    </source>
</evidence>
<dbReference type="Pfam" id="PF03116">
    <property type="entry name" value="NQR2_RnfD_RnfE"/>
    <property type="match status" value="1"/>
</dbReference>
<evidence type="ECO:0000256" key="10">
    <source>
        <dbReference type="ARBA" id="ARBA00023027"/>
    </source>
</evidence>
<comment type="catalytic activity">
    <reaction evidence="16">
        <text>a ubiquinone + n Na(+)(in) + NADH + H(+) = a ubiquinol + n Na(+)(out) + NAD(+)</text>
        <dbReference type="Rhea" id="RHEA:47748"/>
        <dbReference type="Rhea" id="RHEA-COMP:9565"/>
        <dbReference type="Rhea" id="RHEA-COMP:9566"/>
        <dbReference type="ChEBI" id="CHEBI:15378"/>
        <dbReference type="ChEBI" id="CHEBI:16389"/>
        <dbReference type="ChEBI" id="CHEBI:17976"/>
        <dbReference type="ChEBI" id="CHEBI:29101"/>
        <dbReference type="ChEBI" id="CHEBI:57540"/>
        <dbReference type="ChEBI" id="CHEBI:57945"/>
        <dbReference type="EC" id="7.2.1.1"/>
    </reaction>
</comment>
<dbReference type="EMBL" id="CACVAQ010000025">
    <property type="protein sequence ID" value="CAA6799253.1"/>
    <property type="molecule type" value="Genomic_DNA"/>
</dbReference>
<evidence type="ECO:0000256" key="4">
    <source>
        <dbReference type="ARBA" id="ARBA00022553"/>
    </source>
</evidence>
<comment type="subunit">
    <text evidence="16">Composed of six subunits; NqrA, NqrB, NqrC, NqrD, NqrE and NqrF.</text>
</comment>
<proteinExistence type="inferred from homology"/>
<dbReference type="HAMAP" id="MF_00426">
    <property type="entry name" value="NqrB"/>
    <property type="match status" value="1"/>
</dbReference>
<dbReference type="PANTHER" id="PTHR30578">
    <property type="entry name" value="ELECTRON TRANSPORT COMPLEX PROTEIN RNFD"/>
    <property type="match status" value="1"/>
</dbReference>
<evidence type="ECO:0000256" key="1">
    <source>
        <dbReference type="ARBA" id="ARBA00022448"/>
    </source>
</evidence>
<keyword evidence="6 16" id="KW-0288">FMN</keyword>
<keyword evidence="13 16" id="KW-0830">Ubiquinone</keyword>
<keyword evidence="7 16" id="KW-0812">Transmembrane</keyword>
<dbReference type="GO" id="GO:0022904">
    <property type="term" value="P:respiratory electron transport chain"/>
    <property type="evidence" value="ECO:0007669"/>
    <property type="project" value="InterPro"/>
</dbReference>
<reference evidence="17" key="1">
    <citation type="submission" date="2020-01" db="EMBL/GenBank/DDBJ databases">
        <authorList>
            <person name="Meier V. D."/>
            <person name="Meier V D."/>
        </authorList>
    </citation>
    <scope>NUCLEOTIDE SEQUENCE</scope>
    <source>
        <strain evidence="17">HLG_WM_MAG_10</strain>
    </source>
</reference>
<dbReference type="GO" id="GO:0055085">
    <property type="term" value="P:transmembrane transport"/>
    <property type="evidence" value="ECO:0007669"/>
    <property type="project" value="InterPro"/>
</dbReference>
<keyword evidence="4 16" id="KW-0597">Phosphoprotein</keyword>
<feature type="transmembrane region" description="Helical" evidence="16">
    <location>
        <begin position="55"/>
        <end position="74"/>
    </location>
</feature>
<evidence type="ECO:0000256" key="2">
    <source>
        <dbReference type="ARBA" id="ARBA00022475"/>
    </source>
</evidence>
<evidence type="ECO:0000256" key="7">
    <source>
        <dbReference type="ARBA" id="ARBA00022692"/>
    </source>
</evidence>
<dbReference type="NCBIfam" id="NF003756">
    <property type="entry name" value="PRK05349.1"/>
    <property type="match status" value="1"/>
</dbReference>
<keyword evidence="14 16" id="KW-0472">Membrane</keyword>
<keyword evidence="17" id="KW-0560">Oxidoreductase</keyword>
<keyword evidence="1 16" id="KW-0813">Transport</keyword>
<dbReference type="PANTHER" id="PTHR30578:SF1">
    <property type="entry name" value="NA(+)-TRANSLOCATING NADH-QUINONE REDUCTASE SUBUNIT B"/>
    <property type="match status" value="1"/>
</dbReference>
<dbReference type="InterPro" id="IPR010966">
    <property type="entry name" value="NqrB"/>
</dbReference>
<dbReference type="GO" id="GO:0010181">
    <property type="term" value="F:FMN binding"/>
    <property type="evidence" value="ECO:0007669"/>
    <property type="project" value="InterPro"/>
</dbReference>
<evidence type="ECO:0000256" key="9">
    <source>
        <dbReference type="ARBA" id="ARBA00022989"/>
    </source>
</evidence>
<feature type="transmembrane region" description="Helical" evidence="16">
    <location>
        <begin position="272"/>
        <end position="295"/>
    </location>
</feature>
<evidence type="ECO:0000256" key="15">
    <source>
        <dbReference type="ARBA" id="ARBA00023201"/>
    </source>
</evidence>
<dbReference type="InterPro" id="IPR004338">
    <property type="entry name" value="NqrB/RnfD"/>
</dbReference>
<keyword evidence="5 16" id="KW-0285">Flavoprotein</keyword>
<evidence type="ECO:0000256" key="14">
    <source>
        <dbReference type="ARBA" id="ARBA00023136"/>
    </source>
</evidence>
<comment type="subcellular location">
    <subcellularLocation>
        <location evidence="16">Cell membrane</location>
        <topology evidence="16">Multi-pass membrane protein</topology>
    </subcellularLocation>
</comment>
<keyword evidence="9 16" id="KW-1133">Transmembrane helix</keyword>
<comment type="similarity">
    <text evidence="16">Belongs to the NqrB/RnfD family.</text>
</comment>
<keyword evidence="10 16" id="KW-0520">NAD</keyword>
<feature type="transmembrane region" description="Helical" evidence="16">
    <location>
        <begin position="302"/>
        <end position="322"/>
    </location>
</feature>
<comment type="function">
    <text evidence="16">NQR complex catalyzes the reduction of ubiquinone-1 to ubiquinol by two successive reactions, coupled with the transport of Na(+) ions from the cytoplasm to the periplasm. NqrA to NqrE are probably involved in the second step, the conversion of ubisemiquinone to ubiquinol.</text>
</comment>
<protein>
    <recommendedName>
        <fullName evidence="16">Na(+)-translocating NADH-quinone reductase subunit B</fullName>
        <shortName evidence="16">Na(+)-NQR subunit B</shortName>
        <shortName evidence="16">Na(+)-translocating NQR subunit B</shortName>
        <ecNumber evidence="16">7.2.1.1</ecNumber>
    </recommendedName>
    <alternativeName>
        <fullName evidence="16">NQR complex subunit B</fullName>
    </alternativeName>
    <alternativeName>
        <fullName evidence="16">NQR-1 subunit B</fullName>
    </alternativeName>
</protein>
<dbReference type="GO" id="GO:0005886">
    <property type="term" value="C:plasma membrane"/>
    <property type="evidence" value="ECO:0007669"/>
    <property type="project" value="UniProtKB-SubCell"/>
</dbReference>
<dbReference type="GO" id="GO:0016655">
    <property type="term" value="F:oxidoreductase activity, acting on NAD(P)H, quinone or similar compound as acceptor"/>
    <property type="evidence" value="ECO:0007669"/>
    <property type="project" value="UniProtKB-UniRule"/>
</dbReference>
<evidence type="ECO:0000256" key="6">
    <source>
        <dbReference type="ARBA" id="ARBA00022643"/>
    </source>
</evidence>